<dbReference type="InterPro" id="IPR049874">
    <property type="entry name" value="ROK_cs"/>
</dbReference>
<organism evidence="3 4">
    <name type="scientific">Microbacterium oxydans</name>
    <dbReference type="NCBI Taxonomy" id="82380"/>
    <lineage>
        <taxon>Bacteria</taxon>
        <taxon>Bacillati</taxon>
        <taxon>Actinomycetota</taxon>
        <taxon>Actinomycetes</taxon>
        <taxon>Micrococcales</taxon>
        <taxon>Microbacteriaceae</taxon>
        <taxon>Microbacterium</taxon>
    </lineage>
</organism>
<name>A0A0F0KPY7_9MICO</name>
<sequence>MAFADPVRASGEEYRRLIVNGRTPPRTGQRQKDPSTVTSLRQRNRSLLLKRIIIDQETTRAELVDATGLSAASVANIVVELLDEGLIEERGSRSSQGGRPIAVIAPRADRAITVGIDVGERGIAAEIFNLSMIRIDREFRGGQVEESPERIASDIQDALAALRARNEERWSTLIGVGLGLPGIVENNADGTQTLYAQSLGWDAVDIADLCSLEGIPTFAENGAKLQTRAELWFGNAKHTDHAVVAMLGRGVGLGVISGGELVTGSRSAAGEWGHTTLQLNGDLCRCGNRGCVEAYIGGDAIVRRWKATGADVTGSGWSALTHLTDADRAGDERAQRLVASVVDELGAALGTVVNLTNPTRVLLGGWVGEKLMAEYPTEIDAAIRRHALVRPASQFTLDSTKFGGDAVAAGAGLLPLEALIRTGWTISR</sequence>
<comment type="caution">
    <text evidence="3">The sequence shown here is derived from an EMBL/GenBank/DDBJ whole genome shotgun (WGS) entry which is preliminary data.</text>
</comment>
<dbReference type="PANTHER" id="PTHR18964:SF149">
    <property type="entry name" value="BIFUNCTIONAL UDP-N-ACETYLGLUCOSAMINE 2-EPIMERASE_N-ACETYLMANNOSAMINE KINASE"/>
    <property type="match status" value="1"/>
</dbReference>
<evidence type="ECO:0000256" key="1">
    <source>
        <dbReference type="ARBA" id="ARBA00006479"/>
    </source>
</evidence>
<dbReference type="SUPFAM" id="SSF46785">
    <property type="entry name" value="Winged helix' DNA-binding domain"/>
    <property type="match status" value="1"/>
</dbReference>
<dbReference type="SUPFAM" id="SSF53067">
    <property type="entry name" value="Actin-like ATPase domain"/>
    <property type="match status" value="1"/>
</dbReference>
<dbReference type="Gene3D" id="1.10.10.10">
    <property type="entry name" value="Winged helix-like DNA-binding domain superfamily/Winged helix DNA-binding domain"/>
    <property type="match status" value="1"/>
</dbReference>
<evidence type="ECO:0000313" key="3">
    <source>
        <dbReference type="EMBL" id="KJL22982.1"/>
    </source>
</evidence>
<feature type="region of interest" description="Disordered" evidence="2">
    <location>
        <begin position="19"/>
        <end position="39"/>
    </location>
</feature>
<protein>
    <submittedName>
        <fullName evidence="3">N-acetylglucosamine repressor</fullName>
    </submittedName>
</protein>
<dbReference type="InterPro" id="IPR000600">
    <property type="entry name" value="ROK"/>
</dbReference>
<dbReference type="PATRIC" id="fig|82380.10.peg.1737"/>
<dbReference type="EMBL" id="JYIV01000024">
    <property type="protein sequence ID" value="KJL22982.1"/>
    <property type="molecule type" value="Genomic_DNA"/>
</dbReference>
<comment type="similarity">
    <text evidence="1">Belongs to the ROK (NagC/XylR) family.</text>
</comment>
<dbReference type="Gene3D" id="3.30.420.40">
    <property type="match status" value="2"/>
</dbReference>
<dbReference type="InterPro" id="IPR036388">
    <property type="entry name" value="WH-like_DNA-bd_sf"/>
</dbReference>
<reference evidence="3 4" key="1">
    <citation type="submission" date="2015-02" db="EMBL/GenBank/DDBJ databases">
        <title>Draft genome sequences of ten Microbacterium spp. with emphasis on heavy metal contaminated environments.</title>
        <authorList>
            <person name="Corretto E."/>
        </authorList>
    </citation>
    <scope>NUCLEOTIDE SEQUENCE [LARGE SCALE GENOMIC DNA]</scope>
    <source>
        <strain evidence="3 4">BEL163</strain>
    </source>
</reference>
<dbReference type="Proteomes" id="UP000033725">
    <property type="component" value="Unassembled WGS sequence"/>
</dbReference>
<accession>A0A0F0KPY7</accession>
<gene>
    <name evidence="3" type="primary">nagC_2</name>
    <name evidence="3" type="ORF">RN51_01728</name>
</gene>
<dbReference type="PANTHER" id="PTHR18964">
    <property type="entry name" value="ROK (REPRESSOR, ORF, KINASE) FAMILY"/>
    <property type="match status" value="1"/>
</dbReference>
<dbReference type="InterPro" id="IPR043129">
    <property type="entry name" value="ATPase_NBD"/>
</dbReference>
<evidence type="ECO:0000313" key="4">
    <source>
        <dbReference type="Proteomes" id="UP000033725"/>
    </source>
</evidence>
<dbReference type="Pfam" id="PF00480">
    <property type="entry name" value="ROK"/>
    <property type="match status" value="1"/>
</dbReference>
<dbReference type="PROSITE" id="PS01125">
    <property type="entry name" value="ROK"/>
    <property type="match status" value="1"/>
</dbReference>
<dbReference type="AlphaFoldDB" id="A0A0F0KPY7"/>
<dbReference type="InterPro" id="IPR036390">
    <property type="entry name" value="WH_DNA-bd_sf"/>
</dbReference>
<evidence type="ECO:0000256" key="2">
    <source>
        <dbReference type="SAM" id="MobiDB-lite"/>
    </source>
</evidence>
<proteinExistence type="inferred from homology"/>
<dbReference type="OrthoDB" id="3534172at2"/>